<evidence type="ECO:0000259" key="3">
    <source>
        <dbReference type="PROSITE" id="PS50930"/>
    </source>
</evidence>
<dbReference type="RefSeq" id="WP_077919571.1">
    <property type="nucleotide sequence ID" value="NZ_SBLB01000005.1"/>
</dbReference>
<dbReference type="PROSITE" id="PS50930">
    <property type="entry name" value="HTH_LYTTR"/>
    <property type="match status" value="1"/>
</dbReference>
<dbReference type="EMBL" id="SBLB01000005">
    <property type="protein sequence ID" value="RYC68441.1"/>
    <property type="molecule type" value="Genomic_DNA"/>
</dbReference>
<dbReference type="PANTHER" id="PTHR37299:SF1">
    <property type="entry name" value="STAGE 0 SPORULATION PROTEIN A HOMOLOG"/>
    <property type="match status" value="1"/>
</dbReference>
<dbReference type="Pfam" id="PF04397">
    <property type="entry name" value="LytTR"/>
    <property type="match status" value="1"/>
</dbReference>
<feature type="domain" description="Response regulatory" evidence="2">
    <location>
        <begin position="3"/>
        <end position="114"/>
    </location>
</feature>
<organism evidence="4 5">
    <name type="scientific">Spirosoma sordidisoli</name>
    <dbReference type="NCBI Taxonomy" id="2502893"/>
    <lineage>
        <taxon>Bacteria</taxon>
        <taxon>Pseudomonadati</taxon>
        <taxon>Bacteroidota</taxon>
        <taxon>Cytophagia</taxon>
        <taxon>Cytophagales</taxon>
        <taxon>Cytophagaceae</taxon>
        <taxon>Spirosoma</taxon>
    </lineage>
</organism>
<dbReference type="SMART" id="SM00850">
    <property type="entry name" value="LytTR"/>
    <property type="match status" value="1"/>
</dbReference>
<dbReference type="PROSITE" id="PS50110">
    <property type="entry name" value="RESPONSE_REGULATORY"/>
    <property type="match status" value="1"/>
</dbReference>
<dbReference type="InterPro" id="IPR046947">
    <property type="entry name" value="LytR-like"/>
</dbReference>
<dbReference type="GO" id="GO:0000156">
    <property type="term" value="F:phosphorelay response regulator activity"/>
    <property type="evidence" value="ECO:0007669"/>
    <property type="project" value="InterPro"/>
</dbReference>
<dbReference type="AlphaFoldDB" id="A0A4Q2UL90"/>
<dbReference type="InterPro" id="IPR001789">
    <property type="entry name" value="Sig_transdc_resp-reg_receiver"/>
</dbReference>
<name>A0A4Q2UL90_9BACT</name>
<evidence type="ECO:0000313" key="4">
    <source>
        <dbReference type="EMBL" id="RYC68441.1"/>
    </source>
</evidence>
<dbReference type="SUPFAM" id="SSF52172">
    <property type="entry name" value="CheY-like"/>
    <property type="match status" value="1"/>
</dbReference>
<proteinExistence type="predicted"/>
<dbReference type="SMART" id="SM00448">
    <property type="entry name" value="REC"/>
    <property type="match status" value="1"/>
</dbReference>
<keyword evidence="5" id="KW-1185">Reference proteome</keyword>
<comment type="caution">
    <text evidence="4">The sequence shown here is derived from an EMBL/GenBank/DDBJ whole genome shotgun (WGS) entry which is preliminary data.</text>
</comment>
<feature type="modified residue" description="4-aspartylphosphate" evidence="1">
    <location>
        <position position="54"/>
    </location>
</feature>
<dbReference type="GO" id="GO:0003677">
    <property type="term" value="F:DNA binding"/>
    <property type="evidence" value="ECO:0007669"/>
    <property type="project" value="InterPro"/>
</dbReference>
<dbReference type="InterPro" id="IPR011006">
    <property type="entry name" value="CheY-like_superfamily"/>
</dbReference>
<dbReference type="Proteomes" id="UP000290407">
    <property type="component" value="Unassembled WGS sequence"/>
</dbReference>
<reference evidence="4 5" key="1">
    <citation type="submission" date="2019-01" db="EMBL/GenBank/DDBJ databases">
        <title>Spirosoma flava sp. nov., a propanil-degrading bacterium isolated from herbicide-contaminated soil.</title>
        <authorList>
            <person name="Zhang L."/>
            <person name="Jiang J.-D."/>
        </authorList>
    </citation>
    <scope>NUCLEOTIDE SEQUENCE [LARGE SCALE GENOMIC DNA]</scope>
    <source>
        <strain evidence="4 5">TY50</strain>
    </source>
</reference>
<dbReference type="Gene3D" id="2.40.50.1020">
    <property type="entry name" value="LytTr DNA-binding domain"/>
    <property type="match status" value="1"/>
</dbReference>
<evidence type="ECO:0000256" key="1">
    <source>
        <dbReference type="PROSITE-ProRule" id="PRU00169"/>
    </source>
</evidence>
<dbReference type="Pfam" id="PF00072">
    <property type="entry name" value="Response_reg"/>
    <property type="match status" value="1"/>
</dbReference>
<evidence type="ECO:0000313" key="5">
    <source>
        <dbReference type="Proteomes" id="UP000290407"/>
    </source>
</evidence>
<dbReference type="Gene3D" id="3.40.50.2300">
    <property type="match status" value="1"/>
</dbReference>
<dbReference type="PANTHER" id="PTHR37299">
    <property type="entry name" value="TRANSCRIPTIONAL REGULATOR-RELATED"/>
    <property type="match status" value="1"/>
</dbReference>
<accession>A0A4Q2UL90</accession>
<gene>
    <name evidence="4" type="ORF">EQG79_18965</name>
</gene>
<sequence length="245" mass="28166">MITCLILDDERAAINILTRYVNDTPYLKLVASTTDVFEAADVLKKESIDLLFLDIQMPKLTGIQFLQLHNVTCKVILTTAYSEYALEGYEFNVVDYLLKPIPYQRFLKATEKVFNQLSQPEKLPASPAETTPEVDFILVKTEHKGKFRKIELTDIVYIEGLKNYVSIYTTKRERIVTYIGMGELEERLPARLFSRVHRSYIVATNMITALDGNEILLKDAPRIPTSGKFKEDLLLKFSKQFIQTK</sequence>
<evidence type="ECO:0000259" key="2">
    <source>
        <dbReference type="PROSITE" id="PS50110"/>
    </source>
</evidence>
<feature type="domain" description="HTH LytTR-type" evidence="3">
    <location>
        <begin position="149"/>
        <end position="207"/>
    </location>
</feature>
<dbReference type="InterPro" id="IPR007492">
    <property type="entry name" value="LytTR_DNA-bd_dom"/>
</dbReference>
<keyword evidence="1" id="KW-0597">Phosphoprotein</keyword>
<protein>
    <submittedName>
        <fullName evidence="4">Response regulator transcription factor</fullName>
    </submittedName>
</protein>